<feature type="domain" description="Flagellar hook protein FlgE/F/G-like D1" evidence="9">
    <location>
        <begin position="96"/>
        <end position="146"/>
    </location>
</feature>
<evidence type="ECO:0000313" key="10">
    <source>
        <dbReference type="EMBL" id="WRP18454.1"/>
    </source>
</evidence>
<dbReference type="SUPFAM" id="SSF117143">
    <property type="entry name" value="Flagellar hook protein flgE"/>
    <property type="match status" value="1"/>
</dbReference>
<dbReference type="NCBIfam" id="TIGR03506">
    <property type="entry name" value="FlgEFG_subfam"/>
    <property type="match status" value="1"/>
</dbReference>
<dbReference type="PANTHER" id="PTHR30435">
    <property type="entry name" value="FLAGELLAR PROTEIN"/>
    <property type="match status" value="1"/>
</dbReference>
<keyword evidence="4 5" id="KW-0975">Bacterial flagellum</keyword>
<dbReference type="Pfam" id="PF06429">
    <property type="entry name" value="Flg_bbr_C"/>
    <property type="match status" value="1"/>
</dbReference>
<comment type="subcellular location">
    <subcellularLocation>
        <location evidence="1 5">Bacterial flagellum basal body</location>
    </subcellularLocation>
</comment>
<dbReference type="EMBL" id="CP141615">
    <property type="protein sequence ID" value="WRP18454.1"/>
    <property type="molecule type" value="Genomic_DNA"/>
</dbReference>
<feature type="domain" description="Flagellar hook protein FlgE D2" evidence="8">
    <location>
        <begin position="192"/>
        <end position="286"/>
    </location>
</feature>
<dbReference type="InterPro" id="IPR037925">
    <property type="entry name" value="FlgE/F/G-like"/>
</dbReference>
<evidence type="ECO:0000259" key="7">
    <source>
        <dbReference type="Pfam" id="PF06429"/>
    </source>
</evidence>
<keyword evidence="10" id="KW-0969">Cilium</keyword>
<dbReference type="Pfam" id="PF00460">
    <property type="entry name" value="Flg_bb_rod"/>
    <property type="match status" value="1"/>
</dbReference>
<dbReference type="InterPro" id="IPR011491">
    <property type="entry name" value="FlgE_D2"/>
</dbReference>
<evidence type="ECO:0000259" key="8">
    <source>
        <dbReference type="Pfam" id="PF07559"/>
    </source>
</evidence>
<feature type="domain" description="Flagellar basal body rod protein N-terminal" evidence="6">
    <location>
        <begin position="8"/>
        <end position="35"/>
    </location>
</feature>
<evidence type="ECO:0000259" key="9">
    <source>
        <dbReference type="Pfam" id="PF22692"/>
    </source>
</evidence>
<dbReference type="InterPro" id="IPR020013">
    <property type="entry name" value="Flagellar_FlgE/F/G"/>
</dbReference>
<dbReference type="Proteomes" id="UP001332192">
    <property type="component" value="Chromosome"/>
</dbReference>
<dbReference type="RefSeq" id="WP_324717727.1">
    <property type="nucleotide sequence ID" value="NZ_CP141615.1"/>
</dbReference>
<dbReference type="Pfam" id="PF22692">
    <property type="entry name" value="LlgE_F_G_D1"/>
    <property type="match status" value="1"/>
</dbReference>
<dbReference type="Gene3D" id="2.60.98.20">
    <property type="entry name" value="Flagellar hook protein FlgE"/>
    <property type="match status" value="1"/>
</dbReference>
<name>A0ABZ1C0I3_9FIRM</name>
<keyword evidence="10" id="KW-0282">Flagellum</keyword>
<comment type="function">
    <text evidence="5">A flexible structure which links the flagellar filament to the drive apparatus in the basal body.</text>
</comment>
<feature type="domain" description="Flagellar basal-body/hook protein C-terminal" evidence="7">
    <location>
        <begin position="360"/>
        <end position="404"/>
    </location>
</feature>
<dbReference type="InterPro" id="IPR010930">
    <property type="entry name" value="Flg_bb/hook_C_dom"/>
</dbReference>
<evidence type="ECO:0000256" key="4">
    <source>
        <dbReference type="ARBA" id="ARBA00023143"/>
    </source>
</evidence>
<gene>
    <name evidence="10" type="ORF">U7230_05470</name>
</gene>
<evidence type="ECO:0000256" key="2">
    <source>
        <dbReference type="ARBA" id="ARBA00009677"/>
    </source>
</evidence>
<comment type="similarity">
    <text evidence="2 5">Belongs to the flagella basal body rod proteins family.</text>
</comment>
<protein>
    <recommendedName>
        <fullName evidence="3 5">Flagellar hook protein FlgE</fullName>
    </recommendedName>
</protein>
<keyword evidence="11" id="KW-1185">Reference proteome</keyword>
<dbReference type="InterPro" id="IPR037058">
    <property type="entry name" value="Falgellar_hook_FlgE_sf"/>
</dbReference>
<organism evidence="10 11">
    <name type="scientific">Carboxydichorda subterranea</name>
    <dbReference type="NCBI Taxonomy" id="3109565"/>
    <lineage>
        <taxon>Bacteria</taxon>
        <taxon>Bacillati</taxon>
        <taxon>Bacillota</taxon>
        <taxon>Limnochordia</taxon>
        <taxon>Limnochordales</taxon>
        <taxon>Geochordaceae</taxon>
        <taxon>Carboxydichorda</taxon>
    </lineage>
</organism>
<evidence type="ECO:0000259" key="6">
    <source>
        <dbReference type="Pfam" id="PF00460"/>
    </source>
</evidence>
<dbReference type="InterPro" id="IPR053967">
    <property type="entry name" value="LlgE_F_G-like_D1"/>
</dbReference>
<proteinExistence type="inferred from homology"/>
<evidence type="ECO:0000256" key="1">
    <source>
        <dbReference type="ARBA" id="ARBA00004117"/>
    </source>
</evidence>
<evidence type="ECO:0000313" key="11">
    <source>
        <dbReference type="Proteomes" id="UP001332192"/>
    </source>
</evidence>
<evidence type="ECO:0000256" key="3">
    <source>
        <dbReference type="ARBA" id="ARBA00019015"/>
    </source>
</evidence>
<reference evidence="10 11" key="1">
    <citation type="journal article" date="2024" name="Front. Microbiol.">
        <title>Novel thermophilic genera Geochorda gen. nov. and Carboxydochorda gen. nov. from the deep terrestrial subsurface reveal the ecophysiological diversity in the class Limnochordia.</title>
        <authorList>
            <person name="Karnachuk O.V."/>
            <person name="Lukina A.P."/>
            <person name="Avakyan M.R."/>
            <person name="Kadnikov V.V."/>
            <person name="Begmatov S."/>
            <person name="Beletsky A.V."/>
            <person name="Vlasova K.G."/>
            <person name="Novikov A.A."/>
            <person name="Shcherbakova V.A."/>
            <person name="Mardanov A.V."/>
            <person name="Ravin N.V."/>
        </authorList>
    </citation>
    <scope>NUCLEOTIDE SEQUENCE [LARGE SCALE GENOMIC DNA]</scope>
    <source>
        <strain evidence="10 11">L945</strain>
    </source>
</reference>
<accession>A0ABZ1C0I3</accession>
<evidence type="ECO:0000256" key="5">
    <source>
        <dbReference type="RuleBase" id="RU362116"/>
    </source>
</evidence>
<sequence>MLRSLFSGVSGMRTHQLDMDVIADNIANVNTTGFKASRMTFKEVYSQLLKGARAPLGNMGGVNPVQVGLGVTTGSTDTLFTQGAPQATGRDTDLSINGNGFFVLTDGTNRYYTRAGNFTVDSNGSLVYTNGMKVLGWNAKTGVAGAWVIDTNADAEPIDLSRVTSMPPKRTENVSLGGNLSSDPNAPAQVIRSLDIFDSLGAVHTLQLTFDRQANTNDWDVSASLDGAPSTVSPGSITFDDSGVPDPPAAPLTVNLAVGWTLSVGWNGMTSNAAESSPSVLTRDGYAPGSLVRFTIDDLGVIKGVFSNDMTMDLARIALATFPNQEGLVKQSDTLFTESGNSGPANVDAPGVGNRGLLIPGFLEMSNVDLSQEFTNLILAQRGFQANSRVITTSDEMLQELMTLKR</sequence>
<dbReference type="InterPro" id="IPR001444">
    <property type="entry name" value="Flag_bb_rod_N"/>
</dbReference>
<dbReference type="Pfam" id="PF07559">
    <property type="entry name" value="FlgE_D2"/>
    <property type="match status" value="1"/>
</dbReference>
<dbReference type="PANTHER" id="PTHR30435:SF1">
    <property type="entry name" value="FLAGELLAR HOOK PROTEIN FLGE"/>
    <property type="match status" value="1"/>
</dbReference>
<keyword evidence="10" id="KW-0966">Cell projection</keyword>